<comment type="caution">
    <text evidence="2">The sequence shown here is derived from an EMBL/GenBank/DDBJ whole genome shotgun (WGS) entry which is preliminary data.</text>
</comment>
<dbReference type="Gene3D" id="2.40.50.230">
    <property type="entry name" value="Gp5 N-terminal domain"/>
    <property type="match status" value="1"/>
</dbReference>
<name>A0A8H2M8K4_9FIRM</name>
<dbReference type="AlphaFoldDB" id="A0A8H2M8K4"/>
<dbReference type="InterPro" id="IPR041599">
    <property type="entry name" value="Gp138_N"/>
</dbReference>
<reference evidence="2 3" key="1">
    <citation type="submission" date="2019-02" db="EMBL/GenBank/DDBJ databases">
        <authorList>
            <consortium name="Pathogen Informatics"/>
        </authorList>
    </citation>
    <scope>NUCLEOTIDE SEQUENCE [LARGE SCALE GENOMIC DNA]</scope>
    <source>
        <strain evidence="2 3">3012STDY7089603</strain>
    </source>
</reference>
<organism evidence="2 3">
    <name type="scientific">Urinicoccus massiliensis</name>
    <dbReference type="NCBI Taxonomy" id="1723382"/>
    <lineage>
        <taxon>Bacteria</taxon>
        <taxon>Bacillati</taxon>
        <taxon>Bacillota</taxon>
        <taxon>Tissierellia</taxon>
        <taxon>Tissierellales</taxon>
        <taxon>Peptoniphilaceae</taxon>
        <taxon>Urinicoccus</taxon>
    </lineage>
</organism>
<proteinExistence type="predicted"/>
<keyword evidence="3" id="KW-1185">Reference proteome</keyword>
<sequence length="184" mass="19612">MTEQANKHANGFFNDFGKSLLQDTNVCKLGKVVNFYPAQMKVDVLPMPSEDNSMIINVPVATVRSKDFVFYYPLEAGDLVVLLFVDNDTDNILLGQDSAETERVHDISDCICLGGITLLKDSLGLAQKDAAVLQTTGGSGKITLGKDGSIKLEGPKIDLIGHASYNGKELACKGDGTSDGASIV</sequence>
<accession>A0A8H2M8K4</accession>
<evidence type="ECO:0000259" key="1">
    <source>
        <dbReference type="Pfam" id="PF18352"/>
    </source>
</evidence>
<dbReference type="RefSeq" id="WP_131749785.1">
    <property type="nucleotide sequence ID" value="NZ_CAACYI010000001.1"/>
</dbReference>
<evidence type="ECO:0000313" key="3">
    <source>
        <dbReference type="Proteomes" id="UP000377798"/>
    </source>
</evidence>
<dbReference type="Proteomes" id="UP000377798">
    <property type="component" value="Unassembled WGS sequence"/>
</dbReference>
<gene>
    <name evidence="2" type="ORF">NCTC13150_01779</name>
</gene>
<feature type="domain" description="Phage protein Gp138 N-terminal" evidence="1">
    <location>
        <begin position="50"/>
        <end position="115"/>
    </location>
</feature>
<dbReference type="Pfam" id="PF18352">
    <property type="entry name" value="Gp138_N"/>
    <property type="match status" value="1"/>
</dbReference>
<protein>
    <recommendedName>
        <fullName evidence="1">Phage protein Gp138 N-terminal domain-containing protein</fullName>
    </recommendedName>
</protein>
<dbReference type="InterPro" id="IPR037026">
    <property type="entry name" value="Vgr_OB-fold_dom_sf"/>
</dbReference>
<evidence type="ECO:0000313" key="2">
    <source>
        <dbReference type="EMBL" id="VFB17193.1"/>
    </source>
</evidence>
<dbReference type="EMBL" id="CAACYI010000001">
    <property type="protein sequence ID" value="VFB17193.1"/>
    <property type="molecule type" value="Genomic_DNA"/>
</dbReference>